<evidence type="ECO:0000313" key="3">
    <source>
        <dbReference type="Proteomes" id="UP000515156"/>
    </source>
</evidence>
<evidence type="ECO:0000259" key="2">
    <source>
        <dbReference type="PROSITE" id="PS50805"/>
    </source>
</evidence>
<dbReference type="OrthoDB" id="9715426at2759"/>
<feature type="region of interest" description="Disordered" evidence="1">
    <location>
        <begin position="145"/>
        <end position="215"/>
    </location>
</feature>
<evidence type="ECO:0000256" key="1">
    <source>
        <dbReference type="SAM" id="MobiDB-lite"/>
    </source>
</evidence>
<dbReference type="GeneID" id="115463712"/>
<dbReference type="CDD" id="cd07765">
    <property type="entry name" value="KRAB_A-box"/>
    <property type="match status" value="1"/>
</dbReference>
<accession>A0A6P7XCP7</accession>
<dbReference type="KEGG" id="muo:115463712"/>
<feature type="domain" description="KRAB" evidence="2">
    <location>
        <begin position="11"/>
        <end position="82"/>
    </location>
</feature>
<dbReference type="Pfam" id="PF01352">
    <property type="entry name" value="KRAB"/>
    <property type="match status" value="1"/>
</dbReference>
<dbReference type="Proteomes" id="UP000515156">
    <property type="component" value="Chromosome 2"/>
</dbReference>
<dbReference type="AlphaFoldDB" id="A0A6P7XCP7"/>
<dbReference type="PANTHER" id="PTHR23232">
    <property type="entry name" value="KRAB DOMAIN C2H2 ZINC FINGER"/>
    <property type="match status" value="1"/>
</dbReference>
<sequence>MSALDSDQVSVIFKDVAAYFLEVEWNILGEWQKELYKMVIKEIHGILISRGYSIVSPDVIFKIKKEDEKYFTQQIEWEGKEYPNDPNKSLPIVTSVFSLSIKQEEDFPFVNYPESETSEQIHPSVTSSHNVKPGIVIRFEQERLKTEPQESEERGNMTTTGTCEELDEAGSKSLTAEPKVEILKIEEVPVGDRLQGGEEDTDTNSGINRITHNHK</sequence>
<evidence type="ECO:0000313" key="4">
    <source>
        <dbReference type="RefSeq" id="XP_030050293.1"/>
    </source>
</evidence>
<name>A0A6P7XCP7_9AMPH</name>
<dbReference type="InterPro" id="IPR050169">
    <property type="entry name" value="Krueppel_C2H2_ZnF"/>
</dbReference>
<feature type="compositionally biased region" description="Basic and acidic residues" evidence="1">
    <location>
        <begin position="145"/>
        <end position="155"/>
    </location>
</feature>
<organism evidence="3 4">
    <name type="scientific">Microcaecilia unicolor</name>
    <dbReference type="NCBI Taxonomy" id="1415580"/>
    <lineage>
        <taxon>Eukaryota</taxon>
        <taxon>Metazoa</taxon>
        <taxon>Chordata</taxon>
        <taxon>Craniata</taxon>
        <taxon>Vertebrata</taxon>
        <taxon>Euteleostomi</taxon>
        <taxon>Amphibia</taxon>
        <taxon>Gymnophiona</taxon>
        <taxon>Siphonopidae</taxon>
        <taxon>Microcaecilia</taxon>
    </lineage>
</organism>
<keyword evidence="3" id="KW-1185">Reference proteome</keyword>
<dbReference type="GO" id="GO:0006355">
    <property type="term" value="P:regulation of DNA-templated transcription"/>
    <property type="evidence" value="ECO:0007669"/>
    <property type="project" value="InterPro"/>
</dbReference>
<dbReference type="Gene3D" id="6.10.140.140">
    <property type="match status" value="1"/>
</dbReference>
<reference evidence="4" key="1">
    <citation type="submission" date="2025-08" db="UniProtKB">
        <authorList>
            <consortium name="RefSeq"/>
        </authorList>
    </citation>
    <scope>IDENTIFICATION</scope>
</reference>
<dbReference type="PROSITE" id="PS50805">
    <property type="entry name" value="KRAB"/>
    <property type="match status" value="1"/>
</dbReference>
<feature type="compositionally biased region" description="Polar residues" evidence="1">
    <location>
        <begin position="203"/>
        <end position="215"/>
    </location>
</feature>
<dbReference type="RefSeq" id="XP_030050293.1">
    <property type="nucleotide sequence ID" value="XM_030194433.1"/>
</dbReference>
<proteinExistence type="predicted"/>
<protein>
    <submittedName>
        <fullName evidence="4">Zinc finger protein 398-like</fullName>
    </submittedName>
</protein>
<gene>
    <name evidence="4" type="primary">LOC115463712</name>
</gene>
<dbReference type="PANTHER" id="PTHR23232:SF152">
    <property type="entry name" value="ZINC FINGER PROTEIN 182"/>
    <property type="match status" value="1"/>
</dbReference>
<dbReference type="InterPro" id="IPR036051">
    <property type="entry name" value="KRAB_dom_sf"/>
</dbReference>
<dbReference type="SMART" id="SM00349">
    <property type="entry name" value="KRAB"/>
    <property type="match status" value="1"/>
</dbReference>
<dbReference type="InParanoid" id="A0A6P7XCP7"/>
<dbReference type="SUPFAM" id="SSF109640">
    <property type="entry name" value="KRAB domain (Kruppel-associated box)"/>
    <property type="match status" value="1"/>
</dbReference>
<dbReference type="InterPro" id="IPR001909">
    <property type="entry name" value="KRAB"/>
</dbReference>
<feature type="compositionally biased region" description="Basic and acidic residues" evidence="1">
    <location>
        <begin position="178"/>
        <end position="187"/>
    </location>
</feature>